<dbReference type="EMBL" id="JBBNAG010000012">
    <property type="protein sequence ID" value="KAK9089164.1"/>
    <property type="molecule type" value="Genomic_DNA"/>
</dbReference>
<evidence type="ECO:0000256" key="1">
    <source>
        <dbReference type="SAM" id="MobiDB-lite"/>
    </source>
</evidence>
<name>A0AAP0E9K2_9MAGN</name>
<keyword evidence="3" id="KW-1185">Reference proteome</keyword>
<comment type="caution">
    <text evidence="2">The sequence shown here is derived from an EMBL/GenBank/DDBJ whole genome shotgun (WGS) entry which is preliminary data.</text>
</comment>
<evidence type="ECO:0000313" key="2">
    <source>
        <dbReference type="EMBL" id="KAK9089164.1"/>
    </source>
</evidence>
<feature type="region of interest" description="Disordered" evidence="1">
    <location>
        <begin position="1"/>
        <end position="23"/>
    </location>
</feature>
<protein>
    <submittedName>
        <fullName evidence="2">Uncharacterized protein</fullName>
    </submittedName>
</protein>
<dbReference type="AlphaFoldDB" id="A0AAP0E9K2"/>
<sequence>MPDNLIIHPSTDNPPPVYIGKSKPRRNTPISTISIGKHIDDALNMWQPNRFYAMTISHVSCILRASTGTTHFRNNFTFLLP</sequence>
<gene>
    <name evidence="2" type="ORF">Scep_028246</name>
</gene>
<accession>A0AAP0E9K2</accession>
<reference evidence="2 3" key="1">
    <citation type="submission" date="2024-01" db="EMBL/GenBank/DDBJ databases">
        <title>Genome assemblies of Stephania.</title>
        <authorList>
            <person name="Yang L."/>
        </authorList>
    </citation>
    <scope>NUCLEOTIDE SEQUENCE [LARGE SCALE GENOMIC DNA]</scope>
    <source>
        <strain evidence="2">JXDWG</strain>
        <tissue evidence="2">Leaf</tissue>
    </source>
</reference>
<dbReference type="Proteomes" id="UP001419268">
    <property type="component" value="Unassembled WGS sequence"/>
</dbReference>
<organism evidence="2 3">
    <name type="scientific">Stephania cephalantha</name>
    <dbReference type="NCBI Taxonomy" id="152367"/>
    <lineage>
        <taxon>Eukaryota</taxon>
        <taxon>Viridiplantae</taxon>
        <taxon>Streptophyta</taxon>
        <taxon>Embryophyta</taxon>
        <taxon>Tracheophyta</taxon>
        <taxon>Spermatophyta</taxon>
        <taxon>Magnoliopsida</taxon>
        <taxon>Ranunculales</taxon>
        <taxon>Menispermaceae</taxon>
        <taxon>Menispermoideae</taxon>
        <taxon>Cissampelideae</taxon>
        <taxon>Stephania</taxon>
    </lineage>
</organism>
<proteinExistence type="predicted"/>
<evidence type="ECO:0000313" key="3">
    <source>
        <dbReference type="Proteomes" id="UP001419268"/>
    </source>
</evidence>